<proteinExistence type="predicted"/>
<dbReference type="Proteomes" id="UP000789759">
    <property type="component" value="Unassembled WGS sequence"/>
</dbReference>
<organism evidence="1 2">
    <name type="scientific">Cetraspora pellucida</name>
    <dbReference type="NCBI Taxonomy" id="1433469"/>
    <lineage>
        <taxon>Eukaryota</taxon>
        <taxon>Fungi</taxon>
        <taxon>Fungi incertae sedis</taxon>
        <taxon>Mucoromycota</taxon>
        <taxon>Glomeromycotina</taxon>
        <taxon>Glomeromycetes</taxon>
        <taxon>Diversisporales</taxon>
        <taxon>Gigasporaceae</taxon>
        <taxon>Cetraspora</taxon>
    </lineage>
</organism>
<evidence type="ECO:0000313" key="2">
    <source>
        <dbReference type="Proteomes" id="UP000789759"/>
    </source>
</evidence>
<protein>
    <submittedName>
        <fullName evidence="1">12740_t:CDS:1</fullName>
    </submittedName>
</protein>
<reference evidence="1" key="1">
    <citation type="submission" date="2021-06" db="EMBL/GenBank/DDBJ databases">
        <authorList>
            <person name="Kallberg Y."/>
            <person name="Tangrot J."/>
            <person name="Rosling A."/>
        </authorList>
    </citation>
    <scope>NUCLEOTIDE SEQUENCE</scope>
    <source>
        <strain evidence="1">FL966</strain>
    </source>
</reference>
<dbReference type="EMBL" id="CAJVQA010018224">
    <property type="protein sequence ID" value="CAG8752746.1"/>
    <property type="molecule type" value="Genomic_DNA"/>
</dbReference>
<keyword evidence="2" id="KW-1185">Reference proteome</keyword>
<accession>A0A9N9IXS5</accession>
<name>A0A9N9IXS5_9GLOM</name>
<comment type="caution">
    <text evidence="1">The sequence shown here is derived from an EMBL/GenBank/DDBJ whole genome shotgun (WGS) entry which is preliminary data.</text>
</comment>
<gene>
    <name evidence="1" type="ORF">CPELLU_LOCUS14809</name>
</gene>
<dbReference type="AlphaFoldDB" id="A0A9N9IXS5"/>
<evidence type="ECO:0000313" key="1">
    <source>
        <dbReference type="EMBL" id="CAG8752746.1"/>
    </source>
</evidence>
<sequence>MFPKRKKAITLLAPKTLASKMLAPKSLAPKPLVANPLPSETLPLVIHPSPLSNLTNNLLLQQWQFPTTQFQ</sequence>
<feature type="non-terminal residue" evidence="1">
    <location>
        <position position="71"/>
    </location>
</feature>